<evidence type="ECO:0000256" key="1">
    <source>
        <dbReference type="SAM" id="MobiDB-lite"/>
    </source>
</evidence>
<sequence length="140" mass="15662">GSGQGRSQALDGRRRQWHPTGSNSCFGQPSRLSPLGANPGHHEDLRRATRAHQGTPRSRLRLKDHPRAPTGARLHGGDLPQGQATPASRDQALGRRTDEFLEQCPQKARLVYRAHQACHRLLARLLGGDPRRRRTHSKWL</sequence>
<dbReference type="AlphaFoldDB" id="A0A6J4PXJ1"/>
<feature type="region of interest" description="Disordered" evidence="1">
    <location>
        <begin position="1"/>
        <end position="91"/>
    </location>
</feature>
<accession>A0A6J4PXJ1</accession>
<proteinExistence type="predicted"/>
<dbReference type="EMBL" id="CADCUT010000167">
    <property type="protein sequence ID" value="CAA9424544.1"/>
    <property type="molecule type" value="Genomic_DNA"/>
</dbReference>
<feature type="compositionally biased region" description="Polar residues" evidence="1">
    <location>
        <begin position="19"/>
        <end position="31"/>
    </location>
</feature>
<reference evidence="2" key="1">
    <citation type="submission" date="2020-02" db="EMBL/GenBank/DDBJ databases">
        <authorList>
            <person name="Meier V. D."/>
        </authorList>
    </citation>
    <scope>NUCLEOTIDE SEQUENCE</scope>
    <source>
        <strain evidence="2">AVDCRST_MAG03</strain>
    </source>
</reference>
<organism evidence="2">
    <name type="scientific">uncultured Rubrobacteraceae bacterium</name>
    <dbReference type="NCBI Taxonomy" id="349277"/>
    <lineage>
        <taxon>Bacteria</taxon>
        <taxon>Bacillati</taxon>
        <taxon>Actinomycetota</taxon>
        <taxon>Rubrobacteria</taxon>
        <taxon>Rubrobacterales</taxon>
        <taxon>Rubrobacteraceae</taxon>
        <taxon>environmental samples</taxon>
    </lineage>
</organism>
<feature type="non-terminal residue" evidence="2">
    <location>
        <position position="140"/>
    </location>
</feature>
<feature type="non-terminal residue" evidence="2">
    <location>
        <position position="1"/>
    </location>
</feature>
<gene>
    <name evidence="2" type="ORF">AVDCRST_MAG03-2788</name>
</gene>
<name>A0A6J4PXJ1_9ACTN</name>
<protein>
    <submittedName>
        <fullName evidence="2">Uncharacterized protein</fullName>
    </submittedName>
</protein>
<evidence type="ECO:0000313" key="2">
    <source>
        <dbReference type="EMBL" id="CAA9424544.1"/>
    </source>
</evidence>